<dbReference type="Proteomes" id="UP000198379">
    <property type="component" value="Unassembled WGS sequence"/>
</dbReference>
<dbReference type="Pfam" id="PF20584">
    <property type="entry name" value="DUF6787"/>
    <property type="match status" value="1"/>
</dbReference>
<feature type="transmembrane region" description="Helical" evidence="1">
    <location>
        <begin position="90"/>
        <end position="108"/>
    </location>
</feature>
<keyword evidence="1" id="KW-0472">Membrane</keyword>
<feature type="transmembrane region" description="Helical" evidence="1">
    <location>
        <begin position="128"/>
        <end position="159"/>
    </location>
</feature>
<name>A0A239AYR8_9FLAO</name>
<proteinExistence type="predicted"/>
<dbReference type="EMBL" id="FZNY01000005">
    <property type="protein sequence ID" value="SNS00164.1"/>
    <property type="molecule type" value="Genomic_DNA"/>
</dbReference>
<evidence type="ECO:0000256" key="1">
    <source>
        <dbReference type="SAM" id="Phobius"/>
    </source>
</evidence>
<evidence type="ECO:0000313" key="4">
    <source>
        <dbReference type="Proteomes" id="UP000198379"/>
    </source>
</evidence>
<reference evidence="3 4" key="1">
    <citation type="submission" date="2017-06" db="EMBL/GenBank/DDBJ databases">
        <authorList>
            <person name="Kim H.J."/>
            <person name="Triplett B.A."/>
        </authorList>
    </citation>
    <scope>NUCLEOTIDE SEQUENCE [LARGE SCALE GENOMIC DNA]</scope>
    <source>
        <strain evidence="3 4">DSM 25597</strain>
    </source>
</reference>
<keyword evidence="1" id="KW-0812">Transmembrane</keyword>
<feature type="transmembrane region" description="Helical" evidence="1">
    <location>
        <begin position="56"/>
        <end position="78"/>
    </location>
</feature>
<evidence type="ECO:0000313" key="3">
    <source>
        <dbReference type="EMBL" id="SNS00164.1"/>
    </source>
</evidence>
<dbReference type="AlphaFoldDB" id="A0A239AYR8"/>
<dbReference type="InterPro" id="IPR046714">
    <property type="entry name" value="DUF6787"/>
</dbReference>
<evidence type="ECO:0000259" key="2">
    <source>
        <dbReference type="Pfam" id="PF20584"/>
    </source>
</evidence>
<sequence length="178" mass="20929">MYFCSVIQNIKNRWEITQNWQFIHIILGLIATFFSAYLIAKGIITSFAIQNETYSLVAISICTLFVAFILLKITFWLFKKLYKRWKVTHRWQLIAMFLVFAVTGSTAGKISDPLMELIGLSRETTNGWIYWPVRIVLIFPIYQVLLVIFGWIFGQYIFFKDFAIKMASRMGFGFLFKK</sequence>
<keyword evidence="1" id="KW-1133">Transmembrane helix</keyword>
<keyword evidence="4" id="KW-1185">Reference proteome</keyword>
<organism evidence="3 4">
    <name type="scientific">Dokdonia pacifica</name>
    <dbReference type="NCBI Taxonomy" id="1627892"/>
    <lineage>
        <taxon>Bacteria</taxon>
        <taxon>Pseudomonadati</taxon>
        <taxon>Bacteroidota</taxon>
        <taxon>Flavobacteriia</taxon>
        <taxon>Flavobacteriales</taxon>
        <taxon>Flavobacteriaceae</taxon>
        <taxon>Dokdonia</taxon>
    </lineage>
</organism>
<feature type="transmembrane region" description="Helical" evidence="1">
    <location>
        <begin position="21"/>
        <end position="44"/>
    </location>
</feature>
<gene>
    <name evidence="3" type="ORF">SAMN06265376_105193</name>
</gene>
<accession>A0A239AYR8</accession>
<protein>
    <recommendedName>
        <fullName evidence="2">DUF6787 domain-containing protein</fullName>
    </recommendedName>
</protein>
<feature type="domain" description="DUF6787" evidence="2">
    <location>
        <begin position="96"/>
        <end position="174"/>
    </location>
</feature>